<gene>
    <name evidence="2" type="primary">T_2</name>
    <name evidence="2" type="ORF">g.75576</name>
</gene>
<evidence type="ECO:0000259" key="1">
    <source>
        <dbReference type="Pfam" id="PF21787"/>
    </source>
</evidence>
<feature type="domain" description="Transposable element P transposase-like RNase H" evidence="1">
    <location>
        <begin position="3"/>
        <end position="120"/>
    </location>
</feature>
<dbReference type="Pfam" id="PF21787">
    <property type="entry name" value="TNP-like_RNaseH_N"/>
    <property type="match status" value="1"/>
</dbReference>
<dbReference type="EMBL" id="GGMR01014437">
    <property type="protein sequence ID" value="MBY27056.1"/>
    <property type="molecule type" value="Transcribed_RNA"/>
</dbReference>
<dbReference type="InterPro" id="IPR048365">
    <property type="entry name" value="TNP-like_RNaseH_N"/>
</dbReference>
<proteinExistence type="predicted"/>
<name>A0A2S2PDP6_SCHGA</name>
<evidence type="ECO:0000313" key="2">
    <source>
        <dbReference type="EMBL" id="MBY27056.1"/>
    </source>
</evidence>
<accession>A0A2S2PDP6</accession>
<dbReference type="AlphaFoldDB" id="A0A2S2PDP6"/>
<protein>
    <submittedName>
        <fullName evidence="2">Transposable element P transposase</fullName>
    </submittedName>
</protein>
<reference evidence="2" key="1">
    <citation type="submission" date="2018-04" db="EMBL/GenBank/DDBJ databases">
        <title>Transcriptome of Schizaphis graminum biotype I.</title>
        <authorList>
            <person name="Scully E.D."/>
            <person name="Geib S.M."/>
            <person name="Palmer N.A."/>
            <person name="Koch K."/>
            <person name="Bradshaw J."/>
            <person name="Heng-Moss T."/>
            <person name="Sarath G."/>
        </authorList>
    </citation>
    <scope>NUCLEOTIDE SEQUENCE</scope>
</reference>
<organism evidence="2">
    <name type="scientific">Schizaphis graminum</name>
    <name type="common">Green bug aphid</name>
    <dbReference type="NCBI Taxonomy" id="13262"/>
    <lineage>
        <taxon>Eukaryota</taxon>
        <taxon>Metazoa</taxon>
        <taxon>Ecdysozoa</taxon>
        <taxon>Arthropoda</taxon>
        <taxon>Hexapoda</taxon>
        <taxon>Insecta</taxon>
        <taxon>Pterygota</taxon>
        <taxon>Neoptera</taxon>
        <taxon>Paraneoptera</taxon>
        <taxon>Hemiptera</taxon>
        <taxon>Sternorrhyncha</taxon>
        <taxon>Aphidomorpha</taxon>
        <taxon>Aphidoidea</taxon>
        <taxon>Aphididae</taxon>
        <taxon>Aphidini</taxon>
        <taxon>Schizaphis</taxon>
    </lineage>
</organism>
<sequence>MFNDQQKHGNLIFDEISLRTSISVNCTTLTYSGLKDYGNEMPCEHYGQKADHALVFMFQSYAANFSQPIAVFKTKGPVKGYILAQLVIKAICLLENSGALVDGLVSDGASTNRKLWNEFGVSGKLNESKNFFTHPLNDKRKVYVFSDAPHLIKTVRNRLHNNKYLKKCIKLTQLMILMARLI</sequence>